<gene>
    <name evidence="2" type="ORF">Salmuc_03665</name>
</gene>
<dbReference type="OrthoDB" id="7873527at2"/>
<organism evidence="2 3">
    <name type="scientific">Salipiger mucosus DSM 16094</name>
    <dbReference type="NCBI Taxonomy" id="1123237"/>
    <lineage>
        <taxon>Bacteria</taxon>
        <taxon>Pseudomonadati</taxon>
        <taxon>Pseudomonadota</taxon>
        <taxon>Alphaproteobacteria</taxon>
        <taxon>Rhodobacterales</taxon>
        <taxon>Roseobacteraceae</taxon>
        <taxon>Salipiger</taxon>
    </lineage>
</organism>
<dbReference type="EMBL" id="APVH01000032">
    <property type="protein sequence ID" value="EPX80350.1"/>
    <property type="molecule type" value="Genomic_DNA"/>
</dbReference>
<feature type="domain" description="Hedgehog/Intein (Hint)" evidence="1">
    <location>
        <begin position="27"/>
        <end position="157"/>
    </location>
</feature>
<name>S9RQL1_9RHOB</name>
<dbReference type="eggNOG" id="COG2931">
    <property type="taxonomic scope" value="Bacteria"/>
</dbReference>
<dbReference type="Proteomes" id="UP000015347">
    <property type="component" value="Unassembled WGS sequence"/>
</dbReference>
<accession>S9RQL1</accession>
<dbReference type="STRING" id="1123237.Salmuc_03665"/>
<evidence type="ECO:0000313" key="3">
    <source>
        <dbReference type="Proteomes" id="UP000015347"/>
    </source>
</evidence>
<dbReference type="InterPro" id="IPR028992">
    <property type="entry name" value="Hedgehog/Intein_dom"/>
</dbReference>
<dbReference type="Pfam" id="PF13403">
    <property type="entry name" value="Hint_2"/>
    <property type="match status" value="1"/>
</dbReference>
<evidence type="ECO:0000259" key="1">
    <source>
        <dbReference type="Pfam" id="PF13403"/>
    </source>
</evidence>
<comment type="caution">
    <text evidence="2">The sequence shown here is derived from an EMBL/GenBank/DDBJ whole genome shotgun (WGS) entry which is preliminary data.</text>
</comment>
<protein>
    <recommendedName>
        <fullName evidence="1">Hedgehog/Intein (Hint) domain-containing protein</fullName>
    </recommendedName>
</protein>
<reference evidence="3" key="1">
    <citation type="journal article" date="2014" name="Stand. Genomic Sci.">
        <title>Genome sequence of the exopolysaccharide-producing Salipiger mucosus type strain (DSM 16094(T)), a moderately halophilic member of the Roseobacter clade.</title>
        <authorList>
            <person name="Riedel T."/>
            <person name="Spring S."/>
            <person name="Fiebig A."/>
            <person name="Petersen J."/>
            <person name="Kyrpides N.C."/>
            <person name="Goker M."/>
            <person name="Klenk H.P."/>
        </authorList>
    </citation>
    <scope>NUCLEOTIDE SEQUENCE [LARGE SCALE GENOMIC DNA]</scope>
    <source>
        <strain evidence="3">DSM 16094</strain>
    </source>
</reference>
<evidence type="ECO:0000313" key="2">
    <source>
        <dbReference type="EMBL" id="EPX80350.1"/>
    </source>
</evidence>
<dbReference type="SUPFAM" id="SSF51294">
    <property type="entry name" value="Hedgehog/intein (Hint) domain"/>
    <property type="match status" value="1"/>
</dbReference>
<dbReference type="HOGENOM" id="CLU_117140_0_0_5"/>
<proteinExistence type="predicted"/>
<sequence>MHSNSNRPDDGTRPAHLAGAGLRLNALLAGTSVLTLDGALPVEFLAPGDRIVTRDRGAMRLAALRHHRARLRMVSVAAGGLGRRRPEARVVLPPTQQVLLRDGRARALFGTAPALVRAGHLAAGDGLHLTEPREADLVELVFDRPHILYAEGLELASSAMATQA</sequence>
<dbReference type="AlphaFoldDB" id="S9RQL1"/>
<dbReference type="InterPro" id="IPR036844">
    <property type="entry name" value="Hint_dom_sf"/>
</dbReference>
<dbReference type="RefSeq" id="WP_020038818.1">
    <property type="nucleotide sequence ID" value="NZ_KE557277.1"/>
</dbReference>
<keyword evidence="3" id="KW-1185">Reference proteome</keyword>